<dbReference type="EMBL" id="CP077713">
    <property type="protein sequence ID" value="QXJ35096.1"/>
    <property type="molecule type" value="Genomic_DNA"/>
</dbReference>
<organism evidence="1 2">
    <name type="scientific">Saccharolobus shibatae</name>
    <dbReference type="NCBI Taxonomy" id="2286"/>
    <lineage>
        <taxon>Archaea</taxon>
        <taxon>Thermoproteota</taxon>
        <taxon>Thermoprotei</taxon>
        <taxon>Sulfolobales</taxon>
        <taxon>Sulfolobaceae</taxon>
        <taxon>Saccharolobus</taxon>
    </lineage>
</organism>
<gene>
    <name evidence="1" type="ORF">J5U22_01643</name>
</gene>
<sequence>MITIRELDFQFLLGLITLLNINYKPPTDIFQFLLGLIVIK</sequence>
<proteinExistence type="predicted"/>
<reference evidence="1 2" key="1">
    <citation type="journal article" date="2021" name="Environ. Microbiol.">
        <title>New insights into the diversity and evolution of the archaeal mobilome from three complete genomes of Saccharolobus shibatae.</title>
        <authorList>
            <person name="Medvedeva S."/>
            <person name="Brandt D."/>
            <person name="Cvirkaite-Krupovic V."/>
            <person name="Liu Y."/>
            <person name="Severinov K."/>
            <person name="Ishino S."/>
            <person name="Ishino Y."/>
            <person name="Prangishvili D."/>
            <person name="Kalinowski J."/>
            <person name="Krupovic M."/>
        </authorList>
    </citation>
    <scope>NUCLEOTIDE SEQUENCE [LARGE SCALE GENOMIC DNA]</scope>
    <source>
        <strain evidence="1 2">S38A</strain>
    </source>
</reference>
<name>A0A8F5C134_9CREN</name>
<dbReference type="AlphaFoldDB" id="A0A8F5C134"/>
<accession>A0A8F5C134</accession>
<protein>
    <submittedName>
        <fullName evidence="1">Uncharacterized protein</fullName>
    </submittedName>
</protein>
<dbReference type="Proteomes" id="UP000694036">
    <property type="component" value="Chromosome"/>
</dbReference>
<evidence type="ECO:0000313" key="2">
    <source>
        <dbReference type="Proteomes" id="UP000694036"/>
    </source>
</evidence>
<keyword evidence="2" id="KW-1185">Reference proteome</keyword>
<evidence type="ECO:0000313" key="1">
    <source>
        <dbReference type="EMBL" id="QXJ35096.1"/>
    </source>
</evidence>